<evidence type="ECO:0008006" key="4">
    <source>
        <dbReference type="Google" id="ProtNLM"/>
    </source>
</evidence>
<gene>
    <name evidence="2" type="ORF">HG543_51905</name>
</gene>
<evidence type="ECO:0000313" key="2">
    <source>
        <dbReference type="EMBL" id="NMO23314.1"/>
    </source>
</evidence>
<feature type="chain" id="PRO_5032888009" description="Lipoprotein" evidence="1">
    <location>
        <begin position="19"/>
        <end position="139"/>
    </location>
</feature>
<evidence type="ECO:0000256" key="1">
    <source>
        <dbReference type="SAM" id="SignalP"/>
    </source>
</evidence>
<keyword evidence="3" id="KW-1185">Reference proteome</keyword>
<name>A0A848M1T4_9BACT</name>
<proteinExistence type="predicted"/>
<dbReference type="Proteomes" id="UP000518300">
    <property type="component" value="Unassembled WGS sequence"/>
</dbReference>
<dbReference type="EMBL" id="JABBJJ010000578">
    <property type="protein sequence ID" value="NMO23314.1"/>
    <property type="molecule type" value="Genomic_DNA"/>
</dbReference>
<dbReference type="AlphaFoldDB" id="A0A848M1T4"/>
<evidence type="ECO:0000313" key="3">
    <source>
        <dbReference type="Proteomes" id="UP000518300"/>
    </source>
</evidence>
<reference evidence="2 3" key="1">
    <citation type="submission" date="2020-04" db="EMBL/GenBank/DDBJ databases">
        <title>Draft genome of Pyxidicoccus fallax type strain.</title>
        <authorList>
            <person name="Whitworth D.E."/>
        </authorList>
    </citation>
    <scope>NUCLEOTIDE SEQUENCE [LARGE SCALE GENOMIC DNA]</scope>
    <source>
        <strain evidence="2 3">DSM 14698</strain>
    </source>
</reference>
<dbReference type="RefSeq" id="WP_169352410.1">
    <property type="nucleotide sequence ID" value="NZ_JABBJJ010000578.1"/>
</dbReference>
<accession>A0A848M1T4</accession>
<comment type="caution">
    <text evidence="2">The sequence shown here is derived from an EMBL/GenBank/DDBJ whole genome shotgun (WGS) entry which is preliminary data.</text>
</comment>
<organism evidence="2 3">
    <name type="scientific">Pyxidicoccus fallax</name>
    <dbReference type="NCBI Taxonomy" id="394095"/>
    <lineage>
        <taxon>Bacteria</taxon>
        <taxon>Pseudomonadati</taxon>
        <taxon>Myxococcota</taxon>
        <taxon>Myxococcia</taxon>
        <taxon>Myxococcales</taxon>
        <taxon>Cystobacterineae</taxon>
        <taxon>Myxococcaceae</taxon>
        <taxon>Pyxidicoccus</taxon>
    </lineage>
</organism>
<feature type="signal peptide" evidence="1">
    <location>
        <begin position="1"/>
        <end position="18"/>
    </location>
</feature>
<keyword evidence="1" id="KW-0732">Signal</keyword>
<protein>
    <recommendedName>
        <fullName evidence="4">Lipoprotein</fullName>
    </recommendedName>
</protein>
<sequence>MKHALPAFLLLLPACALFQRPPRPVHAPAAETAGVEFPLALPLDGRQVVGGTMLKAIQLAMDDYLPWDRKLPSGATPLQECLSRRESYDVAAAPGSEAIMYVSIIPNAEACDIGGPPILDVGANYVIDTRGWRILRVQQ</sequence>